<dbReference type="Proteomes" id="UP000799536">
    <property type="component" value="Unassembled WGS sequence"/>
</dbReference>
<gene>
    <name evidence="3" type="ORF">GQ43DRAFT_260277</name>
</gene>
<evidence type="ECO:0000313" key="4">
    <source>
        <dbReference type="Proteomes" id="UP000799536"/>
    </source>
</evidence>
<feature type="compositionally biased region" description="Pro residues" evidence="1">
    <location>
        <begin position="257"/>
        <end position="268"/>
    </location>
</feature>
<name>A0A9P4JQV6_9PLEO</name>
<organism evidence="3 4">
    <name type="scientific">Delitschia confertaspora ATCC 74209</name>
    <dbReference type="NCBI Taxonomy" id="1513339"/>
    <lineage>
        <taxon>Eukaryota</taxon>
        <taxon>Fungi</taxon>
        <taxon>Dikarya</taxon>
        <taxon>Ascomycota</taxon>
        <taxon>Pezizomycotina</taxon>
        <taxon>Dothideomycetes</taxon>
        <taxon>Pleosporomycetidae</taxon>
        <taxon>Pleosporales</taxon>
        <taxon>Delitschiaceae</taxon>
        <taxon>Delitschia</taxon>
    </lineage>
</organism>
<evidence type="ECO:0000313" key="3">
    <source>
        <dbReference type="EMBL" id="KAF2203515.1"/>
    </source>
</evidence>
<reference evidence="3" key="1">
    <citation type="journal article" date="2020" name="Stud. Mycol.">
        <title>101 Dothideomycetes genomes: a test case for predicting lifestyles and emergence of pathogens.</title>
        <authorList>
            <person name="Haridas S."/>
            <person name="Albert R."/>
            <person name="Binder M."/>
            <person name="Bloem J."/>
            <person name="Labutti K."/>
            <person name="Salamov A."/>
            <person name="Andreopoulos B."/>
            <person name="Baker S."/>
            <person name="Barry K."/>
            <person name="Bills G."/>
            <person name="Bluhm B."/>
            <person name="Cannon C."/>
            <person name="Castanera R."/>
            <person name="Culley D."/>
            <person name="Daum C."/>
            <person name="Ezra D."/>
            <person name="Gonzalez J."/>
            <person name="Henrissat B."/>
            <person name="Kuo A."/>
            <person name="Liang C."/>
            <person name="Lipzen A."/>
            <person name="Lutzoni F."/>
            <person name="Magnuson J."/>
            <person name="Mondo S."/>
            <person name="Nolan M."/>
            <person name="Ohm R."/>
            <person name="Pangilinan J."/>
            <person name="Park H.-J."/>
            <person name="Ramirez L."/>
            <person name="Alfaro M."/>
            <person name="Sun H."/>
            <person name="Tritt A."/>
            <person name="Yoshinaga Y."/>
            <person name="Zwiers L.-H."/>
            <person name="Turgeon B."/>
            <person name="Goodwin S."/>
            <person name="Spatafora J."/>
            <person name="Crous P."/>
            <person name="Grigoriev I."/>
        </authorList>
    </citation>
    <scope>NUCLEOTIDE SEQUENCE</scope>
    <source>
        <strain evidence="3">ATCC 74209</strain>
    </source>
</reference>
<protein>
    <submittedName>
        <fullName evidence="3">Uncharacterized protein</fullName>
    </submittedName>
</protein>
<keyword evidence="2" id="KW-1133">Transmembrane helix</keyword>
<feature type="region of interest" description="Disordered" evidence="1">
    <location>
        <begin position="243"/>
        <end position="316"/>
    </location>
</feature>
<dbReference type="OrthoDB" id="5361354at2759"/>
<sequence length="316" mass="34152">MTWFGSLDLAWKYSLIFGIALAVTIIAGFIKLYFDKRKVNNFAKKQAADAAEERDNDVVELNQREKDEGDLFGIRALEAGFYAGIPQSRPVSRASSFVGTPSMTSNTLVGSLASPNGQNHSAASSATTLPLAHLSNRDTTRDSENIAGSNTPRRLSPPVLKLQPSEAELSGRINHNTTVNMDLTVPPSPVVGQHPTSPTINVKDYDDMASQPRSPLGYQPDHYVPSAAPQIPLPTNLRASVISAESQSASFHNPTPEASPRPTLPSSPPETKEPSRGRSDSRSEPQSYFPSYADRSLPDPKAEKTGSNPSTDPCRR</sequence>
<evidence type="ECO:0000256" key="2">
    <source>
        <dbReference type="SAM" id="Phobius"/>
    </source>
</evidence>
<keyword evidence="2" id="KW-0812">Transmembrane</keyword>
<feature type="compositionally biased region" description="Polar residues" evidence="1">
    <location>
        <begin position="305"/>
        <end position="316"/>
    </location>
</feature>
<dbReference type="PANTHER" id="PTHR40623">
    <property type="entry name" value="INTEGRAL MEMBRANE PROTEIN"/>
    <property type="match status" value="1"/>
</dbReference>
<keyword evidence="2" id="KW-0472">Membrane</keyword>
<comment type="caution">
    <text evidence="3">The sequence shown here is derived from an EMBL/GenBank/DDBJ whole genome shotgun (WGS) entry which is preliminary data.</text>
</comment>
<proteinExistence type="predicted"/>
<keyword evidence="4" id="KW-1185">Reference proteome</keyword>
<dbReference type="EMBL" id="ML993901">
    <property type="protein sequence ID" value="KAF2203515.1"/>
    <property type="molecule type" value="Genomic_DNA"/>
</dbReference>
<feature type="transmembrane region" description="Helical" evidence="2">
    <location>
        <begin position="13"/>
        <end position="34"/>
    </location>
</feature>
<accession>A0A9P4JQV6</accession>
<evidence type="ECO:0000256" key="1">
    <source>
        <dbReference type="SAM" id="MobiDB-lite"/>
    </source>
</evidence>
<feature type="compositionally biased region" description="Basic and acidic residues" evidence="1">
    <location>
        <begin position="270"/>
        <end position="283"/>
    </location>
</feature>
<feature type="compositionally biased region" description="Polar residues" evidence="1">
    <location>
        <begin position="243"/>
        <end position="253"/>
    </location>
</feature>
<dbReference type="AlphaFoldDB" id="A0A9P4JQV6"/>
<feature type="compositionally biased region" description="Basic and acidic residues" evidence="1">
    <location>
        <begin position="135"/>
        <end position="144"/>
    </location>
</feature>
<feature type="region of interest" description="Disordered" evidence="1">
    <location>
        <begin position="135"/>
        <end position="158"/>
    </location>
</feature>
<feature type="region of interest" description="Disordered" evidence="1">
    <location>
        <begin position="184"/>
        <end position="231"/>
    </location>
</feature>
<dbReference type="PANTHER" id="PTHR40623:SF1">
    <property type="match status" value="1"/>
</dbReference>